<keyword evidence="3" id="KW-1185">Reference proteome</keyword>
<dbReference type="InterPro" id="IPR029058">
    <property type="entry name" value="AB_hydrolase_fold"/>
</dbReference>
<dbReference type="Gene3D" id="3.40.50.1820">
    <property type="entry name" value="alpha/beta hydrolase"/>
    <property type="match status" value="1"/>
</dbReference>
<feature type="domain" description="AB hydrolase-1" evidence="1">
    <location>
        <begin position="18"/>
        <end position="245"/>
    </location>
</feature>
<dbReference type="EMBL" id="FUFA01000005">
    <property type="protein sequence ID" value="SPM36118.1"/>
    <property type="molecule type" value="Genomic_DNA"/>
</dbReference>
<dbReference type="OrthoDB" id="9773549at2"/>
<evidence type="ECO:0000313" key="2">
    <source>
        <dbReference type="EMBL" id="SPM36118.1"/>
    </source>
</evidence>
<proteinExistence type="predicted"/>
<gene>
    <name evidence="2" type="ORF">MRAB57_3957</name>
</gene>
<organism evidence="2 3">
    <name type="scientific">Mycobacterium rhizamassiliense</name>
    <dbReference type="NCBI Taxonomy" id="1841860"/>
    <lineage>
        <taxon>Bacteria</taxon>
        <taxon>Bacillati</taxon>
        <taxon>Actinomycetota</taxon>
        <taxon>Actinomycetes</taxon>
        <taxon>Mycobacteriales</taxon>
        <taxon>Mycobacteriaceae</taxon>
        <taxon>Mycobacterium</taxon>
    </lineage>
</organism>
<name>A0A2U3NXB2_9MYCO</name>
<dbReference type="Pfam" id="PF12697">
    <property type="entry name" value="Abhydrolase_6"/>
    <property type="match status" value="1"/>
</dbReference>
<dbReference type="GO" id="GO:0052689">
    <property type="term" value="F:carboxylic ester hydrolase activity"/>
    <property type="evidence" value="ECO:0007669"/>
    <property type="project" value="TreeGrafter"/>
</dbReference>
<dbReference type="SUPFAM" id="SSF53474">
    <property type="entry name" value="alpha/beta-Hydrolases"/>
    <property type="match status" value="1"/>
</dbReference>
<dbReference type="AlphaFoldDB" id="A0A2U3NXB2"/>
<dbReference type="STRING" id="1841860.GCA_900157375_03960"/>
<dbReference type="InterPro" id="IPR000073">
    <property type="entry name" value="AB_hydrolase_1"/>
</dbReference>
<dbReference type="Proteomes" id="UP000240988">
    <property type="component" value="Unassembled WGS sequence"/>
</dbReference>
<dbReference type="GO" id="GO:0055088">
    <property type="term" value="P:lipid homeostasis"/>
    <property type="evidence" value="ECO:0007669"/>
    <property type="project" value="TreeGrafter"/>
</dbReference>
<dbReference type="GO" id="GO:0006654">
    <property type="term" value="P:phosphatidic acid biosynthetic process"/>
    <property type="evidence" value="ECO:0007669"/>
    <property type="project" value="TreeGrafter"/>
</dbReference>
<dbReference type="PANTHER" id="PTHR42886:SF42">
    <property type="entry name" value="ALPHA_BETA-HYDROLASES SUPERFAMILY PROTEIN"/>
    <property type="match status" value="1"/>
</dbReference>
<accession>A0A2U3NXB2</accession>
<sequence length="270" mass="30030">MLEVIDRAPRHESGKTPLLFVHGAWHGAWCWDEHFLDFFAEKGYRSLALSLRGHGKSPPPKFKRFCSIADFVADVASVAEALPEPPIVVGHSLGGYVVQKYLESHEAPAAVLVAPAPQSGIAGFLLRRFQRHPWYTGIELARGRSLRGVGGTPKLARETFFAASAPEDEVRRYTALLGEEYAPKIVIDMLWPNLPKPDRITAPLLVLGADNDVCFTPREVRSTAAAYGTDAEFFSDMSHDMMLDPGWQPVAERMYSWLENRSVTERVNLG</sequence>
<dbReference type="RefSeq" id="WP_077090708.1">
    <property type="nucleotide sequence ID" value="NZ_LT721901.1"/>
</dbReference>
<evidence type="ECO:0000259" key="1">
    <source>
        <dbReference type="Pfam" id="PF12697"/>
    </source>
</evidence>
<reference evidence="2 3" key="1">
    <citation type="submission" date="2017-01" db="EMBL/GenBank/DDBJ databases">
        <authorList>
            <consortium name="Urmite Genomes"/>
        </authorList>
    </citation>
    <scope>NUCLEOTIDE SEQUENCE [LARGE SCALE GENOMIC DNA]</scope>
    <source>
        <strain evidence="2 3">AB57</strain>
    </source>
</reference>
<evidence type="ECO:0000313" key="3">
    <source>
        <dbReference type="Proteomes" id="UP000240988"/>
    </source>
</evidence>
<protein>
    <submittedName>
        <fullName evidence="2">Lysophospholipase, alpha-beta hydrolase superfamily</fullName>
    </submittedName>
</protein>
<keyword evidence="2" id="KW-0378">Hydrolase</keyword>
<dbReference type="PANTHER" id="PTHR42886">
    <property type="entry name" value="RE40534P-RELATED"/>
    <property type="match status" value="1"/>
</dbReference>
<dbReference type="GO" id="GO:0042171">
    <property type="term" value="F:lysophosphatidic acid acyltransferase activity"/>
    <property type="evidence" value="ECO:0007669"/>
    <property type="project" value="TreeGrafter"/>
</dbReference>